<dbReference type="InterPro" id="IPR013783">
    <property type="entry name" value="Ig-like_fold"/>
</dbReference>
<name>G3NT50_GASAC</name>
<reference evidence="3" key="2">
    <citation type="submission" date="2024-04" db="UniProtKB">
        <authorList>
            <consortium name="Ensembl"/>
        </authorList>
    </citation>
    <scope>IDENTIFICATION</scope>
</reference>
<dbReference type="SMART" id="SM00060">
    <property type="entry name" value="FN3"/>
    <property type="match status" value="1"/>
</dbReference>
<protein>
    <recommendedName>
        <fullName evidence="2">Fibronectin type-III domain-containing protein</fullName>
    </recommendedName>
</protein>
<dbReference type="InterPro" id="IPR003961">
    <property type="entry name" value="FN3_dom"/>
</dbReference>
<feature type="region of interest" description="Disordered" evidence="1">
    <location>
        <begin position="91"/>
        <end position="111"/>
    </location>
</feature>
<reference evidence="3" key="1">
    <citation type="submission" date="2006-01" db="EMBL/GenBank/DDBJ databases">
        <authorList>
            <person name="Lindblad-Toh K."/>
            <person name="Mauceli E."/>
            <person name="Grabherr M."/>
            <person name="Chang J.L."/>
            <person name="Lander E.S."/>
        </authorList>
    </citation>
    <scope>NUCLEOTIDE SEQUENCE [LARGE SCALE GENOMIC DNA]</scope>
</reference>
<dbReference type="CDD" id="cd00063">
    <property type="entry name" value="FN3"/>
    <property type="match status" value="1"/>
</dbReference>
<dbReference type="InterPro" id="IPR036116">
    <property type="entry name" value="FN3_sf"/>
</dbReference>
<dbReference type="Ensembl" id="ENSGACT00000008537.1">
    <property type="protein sequence ID" value="ENSGACP00000008518.1"/>
    <property type="gene ID" value="ENSGACG00000006445.1"/>
</dbReference>
<dbReference type="AlphaFoldDB" id="G3NT50"/>
<dbReference type="Gene3D" id="2.60.40.10">
    <property type="entry name" value="Immunoglobulins"/>
    <property type="match status" value="1"/>
</dbReference>
<dbReference type="Bgee" id="ENSGACG00000006445">
    <property type="expression patterns" value="Expressed in head kidney and 4 other cell types or tissues"/>
</dbReference>
<evidence type="ECO:0000313" key="3">
    <source>
        <dbReference type="Ensembl" id="ENSGACP00000008518.1"/>
    </source>
</evidence>
<evidence type="ECO:0000256" key="1">
    <source>
        <dbReference type="SAM" id="MobiDB-lite"/>
    </source>
</evidence>
<accession>G3NT50</accession>
<dbReference type="SUPFAM" id="SSF49265">
    <property type="entry name" value="Fibronectin type III"/>
    <property type="match status" value="1"/>
</dbReference>
<dbReference type="Pfam" id="PF00041">
    <property type="entry name" value="fn3"/>
    <property type="match status" value="1"/>
</dbReference>
<dbReference type="PROSITE" id="PS50853">
    <property type="entry name" value="FN3"/>
    <property type="match status" value="1"/>
</dbReference>
<sequence>GLSCQLTNFDPNTTEVTASNAAGESVPNRDITGPLVSRRKRDLQGSVINDHLDSSLEVPKVLTVTASGASLYVKWLTVKNTTEYTVVMEEKPQTNQPPRVRTVRGHSHNEAGLKPRTKYCVKVAARNGIEQSDYSRPACRTTGALLRNTTGTLK</sequence>
<feature type="domain" description="Fibronectin type-III" evidence="2">
    <location>
        <begin position="58"/>
        <end position="145"/>
    </location>
</feature>
<evidence type="ECO:0000259" key="2">
    <source>
        <dbReference type="PROSITE" id="PS50853"/>
    </source>
</evidence>
<proteinExistence type="predicted"/>
<organism evidence="3">
    <name type="scientific">Gasterosteus aculeatus</name>
    <name type="common">Three-spined stickleback</name>
    <dbReference type="NCBI Taxonomy" id="69293"/>
    <lineage>
        <taxon>Eukaryota</taxon>
        <taxon>Metazoa</taxon>
        <taxon>Chordata</taxon>
        <taxon>Craniata</taxon>
        <taxon>Vertebrata</taxon>
        <taxon>Euteleostomi</taxon>
        <taxon>Actinopterygii</taxon>
        <taxon>Neopterygii</taxon>
        <taxon>Teleostei</taxon>
        <taxon>Neoteleostei</taxon>
        <taxon>Acanthomorphata</taxon>
        <taxon>Eupercaria</taxon>
        <taxon>Perciformes</taxon>
        <taxon>Cottioidei</taxon>
        <taxon>Gasterosteales</taxon>
        <taxon>Gasterosteidae</taxon>
        <taxon>Gasterosteus</taxon>
    </lineage>
</organism>